<dbReference type="Proteomes" id="UP000050964">
    <property type="component" value="Unassembled WGS sequence"/>
</dbReference>
<dbReference type="AlphaFoldDB" id="A0A837RGV2"/>
<accession>A0A837RGV2</accession>
<evidence type="ECO:0008006" key="3">
    <source>
        <dbReference type="Google" id="ProtNLM"/>
    </source>
</evidence>
<organism evidence="1 2">
    <name type="scientific">Companilactobacillus crustorum JCM 15951</name>
    <dbReference type="NCBI Taxonomy" id="1423737"/>
    <lineage>
        <taxon>Bacteria</taxon>
        <taxon>Bacillati</taxon>
        <taxon>Bacillota</taxon>
        <taxon>Bacilli</taxon>
        <taxon>Lactobacillales</taxon>
        <taxon>Lactobacillaceae</taxon>
        <taxon>Companilactobacillus</taxon>
    </lineage>
</organism>
<sequence length="288" mass="30744">MITLVEKFNNKKHVFNSGESLYMKIKHFAASILTVATLALIGVSAQTQTVNAATVSTADASGVIYVSNANGAPLFTTPDANGNISSKNISLENKSAWSYNQTANVDGVTYYQVATDTWVSANDTSSEAPAVSLDKDMYINANGGVNLYDAPNGNFSGSTVTGGSMVHVYESKTDANGTTWYDVGMSRWIKGDYVSNDNVKETLTMSATAYDPVVLGSDMGYTGVAANLSKFPKGTHLRITDSNGKTYDRVVNDTGLFAYSNPNQLDIAMPNSEALQFGRQNITVQVLG</sequence>
<evidence type="ECO:0000313" key="1">
    <source>
        <dbReference type="EMBL" id="KRK42373.1"/>
    </source>
</evidence>
<name>A0A837RGV2_9LACO</name>
<comment type="caution">
    <text evidence="1">The sequence shown here is derived from an EMBL/GenBank/DDBJ whole genome shotgun (WGS) entry which is preliminary data.</text>
</comment>
<gene>
    <name evidence="1" type="ORF">FD26_GL000578</name>
</gene>
<evidence type="ECO:0000313" key="2">
    <source>
        <dbReference type="Proteomes" id="UP000050964"/>
    </source>
</evidence>
<dbReference type="EMBL" id="AZDB01000019">
    <property type="protein sequence ID" value="KRK42373.1"/>
    <property type="molecule type" value="Genomic_DNA"/>
</dbReference>
<reference evidence="1 2" key="1">
    <citation type="journal article" date="2015" name="Genome Announc.">
        <title>Expanding the biotechnology potential of lactobacilli through comparative genomics of 213 strains and associated genera.</title>
        <authorList>
            <person name="Sun Z."/>
            <person name="Harris H.M."/>
            <person name="McCann A."/>
            <person name="Guo C."/>
            <person name="Argimon S."/>
            <person name="Zhang W."/>
            <person name="Yang X."/>
            <person name="Jeffery I.B."/>
            <person name="Cooney J.C."/>
            <person name="Kagawa T.F."/>
            <person name="Liu W."/>
            <person name="Song Y."/>
            <person name="Salvetti E."/>
            <person name="Wrobel A."/>
            <person name="Rasinkangas P."/>
            <person name="Parkhill J."/>
            <person name="Rea M.C."/>
            <person name="O'Sullivan O."/>
            <person name="Ritari J."/>
            <person name="Douillard F.P."/>
            <person name="Paul Ross R."/>
            <person name="Yang R."/>
            <person name="Briner A.E."/>
            <person name="Felis G.E."/>
            <person name="de Vos W.M."/>
            <person name="Barrangou R."/>
            <person name="Klaenhammer T.R."/>
            <person name="Caufield P.W."/>
            <person name="Cui Y."/>
            <person name="Zhang H."/>
            <person name="O'Toole P.W."/>
        </authorList>
    </citation>
    <scope>NUCLEOTIDE SEQUENCE [LARGE SCALE GENOMIC DNA]</scope>
    <source>
        <strain evidence="1 2">JCM 15951</strain>
    </source>
</reference>
<proteinExistence type="predicted"/>
<protein>
    <recommendedName>
        <fullName evidence="3">Surface layer protein A domain-containing protein</fullName>
    </recommendedName>
</protein>